<dbReference type="SFLD" id="SFLDS00019">
    <property type="entry name" value="Glutathione_Transferase_(cytos"/>
    <property type="match status" value="1"/>
</dbReference>
<dbReference type="Gene3D" id="3.40.30.10">
    <property type="entry name" value="Glutaredoxin"/>
    <property type="match status" value="1"/>
</dbReference>
<keyword evidence="5" id="KW-1185">Reference proteome</keyword>
<dbReference type="Gene3D" id="1.20.1050.10">
    <property type="match status" value="1"/>
</dbReference>
<name>A0A2V1GXC6_9GAMM</name>
<organism evidence="4 5">
    <name type="scientific">Pelagibaculum spongiae</name>
    <dbReference type="NCBI Taxonomy" id="2080658"/>
    <lineage>
        <taxon>Bacteria</taxon>
        <taxon>Pseudomonadati</taxon>
        <taxon>Pseudomonadota</taxon>
        <taxon>Gammaproteobacteria</taxon>
        <taxon>Oceanospirillales</taxon>
        <taxon>Pelagibaculum</taxon>
    </lineage>
</organism>
<evidence type="ECO:0000259" key="2">
    <source>
        <dbReference type="PROSITE" id="PS50404"/>
    </source>
</evidence>
<dbReference type="Proteomes" id="UP000244906">
    <property type="component" value="Unassembled WGS sequence"/>
</dbReference>
<keyword evidence="4" id="KW-0808">Transferase</keyword>
<dbReference type="SFLD" id="SFLDG01150">
    <property type="entry name" value="Main.1:_Beta-like"/>
    <property type="match status" value="1"/>
</dbReference>
<dbReference type="PANTHER" id="PTHR44051:SF8">
    <property type="entry name" value="GLUTATHIONE S-TRANSFERASE GSTA"/>
    <property type="match status" value="1"/>
</dbReference>
<dbReference type="InterPro" id="IPR040079">
    <property type="entry name" value="Glutathione_S-Trfase"/>
</dbReference>
<dbReference type="InterPro" id="IPR036249">
    <property type="entry name" value="Thioredoxin-like_sf"/>
</dbReference>
<protein>
    <submittedName>
        <fullName evidence="4">Glutathione S-transferase family protein</fullName>
    </submittedName>
</protein>
<feature type="domain" description="GST N-terminal" evidence="2">
    <location>
        <begin position="9"/>
        <end position="93"/>
    </location>
</feature>
<sequence length="217" mass="24730">MQPTSILGKTMITLYGSGQSRSFRALWALEEAAVEYQYQEVKIGSSDAGGTRHPEYLKINCQGKAPTLVDGALILTESAAMVNYIAALAPEKQLMPINNPAAKARYDDFCFFMMSDLEQPLWSKGKHKFVLPEEHRLDGMFETAKWEFKRSLAALDNFIQDQPFVLGEQFSCADILLAQTLNWAERFEFELPEKLLKYRDRMYQREACIKALEIVNA</sequence>
<dbReference type="GO" id="GO:0016740">
    <property type="term" value="F:transferase activity"/>
    <property type="evidence" value="ECO:0007669"/>
    <property type="project" value="UniProtKB-KW"/>
</dbReference>
<dbReference type="Pfam" id="PF02798">
    <property type="entry name" value="GST_N"/>
    <property type="match status" value="1"/>
</dbReference>
<dbReference type="SUPFAM" id="SSF47616">
    <property type="entry name" value="GST C-terminal domain-like"/>
    <property type="match status" value="1"/>
</dbReference>
<dbReference type="InterPro" id="IPR004045">
    <property type="entry name" value="Glutathione_S-Trfase_N"/>
</dbReference>
<dbReference type="CDD" id="cd03046">
    <property type="entry name" value="GST_N_GTT1_like"/>
    <property type="match status" value="1"/>
</dbReference>
<dbReference type="PANTHER" id="PTHR44051">
    <property type="entry name" value="GLUTATHIONE S-TRANSFERASE-RELATED"/>
    <property type="match status" value="1"/>
</dbReference>
<proteinExistence type="inferred from homology"/>
<dbReference type="EMBL" id="QDDL01000008">
    <property type="protein sequence ID" value="PVZ66284.1"/>
    <property type="molecule type" value="Genomic_DNA"/>
</dbReference>
<comment type="similarity">
    <text evidence="1">Belongs to the GST superfamily.</text>
</comment>
<evidence type="ECO:0000313" key="5">
    <source>
        <dbReference type="Proteomes" id="UP000244906"/>
    </source>
</evidence>
<feature type="domain" description="GST C-terminal" evidence="3">
    <location>
        <begin position="99"/>
        <end position="217"/>
    </location>
</feature>
<reference evidence="4 5" key="1">
    <citation type="submission" date="2018-04" db="EMBL/GenBank/DDBJ databases">
        <title>Thalassorhabdus spongiae gen. nov., sp. nov., isolated from a marine sponge in South-West Iceland.</title>
        <authorList>
            <person name="Knobloch S."/>
            <person name="Daussin A."/>
            <person name="Johannsson R."/>
            <person name="Marteinsson V.T."/>
        </authorList>
    </citation>
    <scope>NUCLEOTIDE SEQUENCE [LARGE SCALE GENOMIC DNA]</scope>
    <source>
        <strain evidence="4 5">Hp12</strain>
    </source>
</reference>
<dbReference type="AlphaFoldDB" id="A0A2V1GXC6"/>
<evidence type="ECO:0000256" key="1">
    <source>
        <dbReference type="RuleBase" id="RU003494"/>
    </source>
</evidence>
<accession>A0A2V1GXC6</accession>
<evidence type="ECO:0000313" key="4">
    <source>
        <dbReference type="EMBL" id="PVZ66284.1"/>
    </source>
</evidence>
<dbReference type="InterPro" id="IPR036282">
    <property type="entry name" value="Glutathione-S-Trfase_C_sf"/>
</dbReference>
<dbReference type="Pfam" id="PF00043">
    <property type="entry name" value="GST_C"/>
    <property type="match status" value="1"/>
</dbReference>
<dbReference type="SFLD" id="SFLDG00358">
    <property type="entry name" value="Main_(cytGST)"/>
    <property type="match status" value="1"/>
</dbReference>
<comment type="caution">
    <text evidence="4">The sequence shown here is derived from an EMBL/GenBank/DDBJ whole genome shotgun (WGS) entry which is preliminary data.</text>
</comment>
<dbReference type="InterPro" id="IPR004046">
    <property type="entry name" value="GST_C"/>
</dbReference>
<dbReference type="InterPro" id="IPR010987">
    <property type="entry name" value="Glutathione-S-Trfase_C-like"/>
</dbReference>
<dbReference type="PROSITE" id="PS50404">
    <property type="entry name" value="GST_NTER"/>
    <property type="match status" value="1"/>
</dbReference>
<gene>
    <name evidence="4" type="ORF">DC094_16400</name>
</gene>
<dbReference type="PROSITE" id="PS50405">
    <property type="entry name" value="GST_CTER"/>
    <property type="match status" value="1"/>
</dbReference>
<dbReference type="SUPFAM" id="SSF52833">
    <property type="entry name" value="Thioredoxin-like"/>
    <property type="match status" value="1"/>
</dbReference>
<evidence type="ECO:0000259" key="3">
    <source>
        <dbReference type="PROSITE" id="PS50405"/>
    </source>
</evidence>